<protein>
    <submittedName>
        <fullName evidence="1">Uncharacterized protein</fullName>
    </submittedName>
</protein>
<dbReference type="AlphaFoldDB" id="I4B952"/>
<keyword evidence="2" id="KW-1185">Reference proteome</keyword>
<dbReference type="Proteomes" id="UP000006048">
    <property type="component" value="Chromosome"/>
</dbReference>
<dbReference type="PATRIC" id="fig|869212.3.peg.3199"/>
<dbReference type="RefSeq" id="WP_014804309.1">
    <property type="nucleotide sequence ID" value="NC_018020.1"/>
</dbReference>
<dbReference type="EMBL" id="CP002959">
    <property type="protein sequence ID" value="AFM13809.1"/>
    <property type="molecule type" value="Genomic_DNA"/>
</dbReference>
<proteinExistence type="predicted"/>
<evidence type="ECO:0000313" key="2">
    <source>
        <dbReference type="Proteomes" id="UP000006048"/>
    </source>
</evidence>
<organism evidence="1 2">
    <name type="scientific">Turneriella parva (strain ATCC BAA-1111 / DSM 21527 / NCTC 11395 / H)</name>
    <name type="common">Leptospira parva</name>
    <dbReference type="NCBI Taxonomy" id="869212"/>
    <lineage>
        <taxon>Bacteria</taxon>
        <taxon>Pseudomonadati</taxon>
        <taxon>Spirochaetota</taxon>
        <taxon>Spirochaetia</taxon>
        <taxon>Leptospirales</taxon>
        <taxon>Leptospiraceae</taxon>
        <taxon>Turneriella</taxon>
    </lineage>
</organism>
<reference evidence="1 2" key="1">
    <citation type="submission" date="2012-06" db="EMBL/GenBank/DDBJ databases">
        <title>The complete chromosome of genome of Turneriella parva DSM 21527.</title>
        <authorList>
            <consortium name="US DOE Joint Genome Institute (JGI-PGF)"/>
            <person name="Lucas S."/>
            <person name="Han J."/>
            <person name="Lapidus A."/>
            <person name="Bruce D."/>
            <person name="Goodwin L."/>
            <person name="Pitluck S."/>
            <person name="Peters L."/>
            <person name="Kyrpides N."/>
            <person name="Mavromatis K."/>
            <person name="Ivanova N."/>
            <person name="Mikhailova N."/>
            <person name="Chertkov O."/>
            <person name="Detter J.C."/>
            <person name="Tapia R."/>
            <person name="Han C."/>
            <person name="Land M."/>
            <person name="Hauser L."/>
            <person name="Markowitz V."/>
            <person name="Cheng J.-F."/>
            <person name="Hugenholtz P."/>
            <person name="Woyke T."/>
            <person name="Wu D."/>
            <person name="Gronow S."/>
            <person name="Wellnitz S."/>
            <person name="Brambilla E."/>
            <person name="Klenk H.-P."/>
            <person name="Eisen J.A."/>
        </authorList>
    </citation>
    <scope>NUCLEOTIDE SEQUENCE [LARGE SCALE GENOMIC DNA]</scope>
    <source>
        <strain evidence="2">ATCC BAA-1111 / DSM 21527 / NCTC 11395 / H</strain>
    </source>
</reference>
<dbReference type="KEGG" id="tpx:Turpa_3170"/>
<gene>
    <name evidence="1" type="ordered locus">Turpa_3170</name>
</gene>
<sequence>MTTTLTGAIRMLPLALLIFAGNLSAERWLILPPRIEGGSAAMPAADLARGMALYLRASRVNEIAGVTEAEACLKEAGVNTAQRVQPESLKQVARSCNAERLLLTRVRLRSDRAEVTSKVYYSEAGQVTDTLTTEGPALLDAVGKNLHERFGRTPHADKGEGADLMVAGDLFGAGYFEWQRLQNDLPQFDAVRTSYCLVDKNGSVQQAFFAGEAAKQREYLKKLRHEGQGDFAINSQMSECLAKGLDAARSSGRRATVLLVVSAHPQSNGAQISARASLRKLARNTRLVVAPASSLDIAAQKFWVQIVRELGDAATLRPMAQHVRVGLSSGQEWHIFRATGRIYELRNANPDRLQGGIAIPEKYSDMASPADLVKLYGLLSGNKVVSSTPPEIYAEPLLQTLRSTYKPGAASGAVLWRVLLEQAGQRYYLSLTANDAQKLAVGEPARIFAELKSSHTRDVLQNSATPLIVMKRADESAAAFELNVSEYIRNPQRYLRQSLAGRSFYIFTGKVLQILPPESDAIEDGF</sequence>
<dbReference type="STRING" id="869212.Turpa_3170"/>
<accession>I4B952</accession>
<evidence type="ECO:0000313" key="1">
    <source>
        <dbReference type="EMBL" id="AFM13809.1"/>
    </source>
</evidence>
<name>I4B952_TURPD</name>
<dbReference type="HOGENOM" id="CLU_517714_0_0_12"/>